<dbReference type="Proteomes" id="UP000216885">
    <property type="component" value="Unassembled WGS sequence"/>
</dbReference>
<dbReference type="RefSeq" id="WP_094837708.1">
    <property type="nucleotide sequence ID" value="NZ_NEVQ01000012.1"/>
</dbReference>
<evidence type="ECO:0000313" key="1">
    <source>
        <dbReference type="EMBL" id="OZI57641.1"/>
    </source>
</evidence>
<evidence type="ECO:0000313" key="2">
    <source>
        <dbReference type="Proteomes" id="UP000216885"/>
    </source>
</evidence>
<name>A0A261U7S4_9BORD</name>
<accession>A0A261U7S4</accession>
<dbReference type="EMBL" id="NEVQ01000012">
    <property type="protein sequence ID" value="OZI57641.1"/>
    <property type="molecule type" value="Genomic_DNA"/>
</dbReference>
<gene>
    <name evidence="1" type="ORF">CAL20_09705</name>
</gene>
<protein>
    <submittedName>
        <fullName evidence="1">Uncharacterized protein</fullName>
    </submittedName>
</protein>
<keyword evidence="2" id="KW-1185">Reference proteome</keyword>
<reference evidence="1 2" key="1">
    <citation type="submission" date="2017-05" db="EMBL/GenBank/DDBJ databases">
        <title>Complete and WGS of Bordetella genogroups.</title>
        <authorList>
            <person name="Spilker T."/>
            <person name="LiPuma J."/>
        </authorList>
    </citation>
    <scope>NUCLEOTIDE SEQUENCE [LARGE SCALE GENOMIC DNA]</scope>
    <source>
        <strain evidence="1 2">AU9919</strain>
    </source>
</reference>
<comment type="caution">
    <text evidence="1">The sequence shown here is derived from an EMBL/GenBank/DDBJ whole genome shotgun (WGS) entry which is preliminary data.</text>
</comment>
<organism evidence="1 2">
    <name type="scientific">Bordetella genomosp. 4</name>
    <dbReference type="NCBI Taxonomy" id="463044"/>
    <lineage>
        <taxon>Bacteria</taxon>
        <taxon>Pseudomonadati</taxon>
        <taxon>Pseudomonadota</taxon>
        <taxon>Betaproteobacteria</taxon>
        <taxon>Burkholderiales</taxon>
        <taxon>Alcaligenaceae</taxon>
        <taxon>Bordetella</taxon>
    </lineage>
</organism>
<proteinExistence type="predicted"/>
<sequence length="104" mass="11395">MVDNPKNKLFEIAQSAGRTPANILADLLDGTEMALLEVLLYLHDKKLIDKDELAVRLSSNASNIERTFNGNGLKQDVSTLAFPSRRLATALLSAVTEPEKDAKE</sequence>
<dbReference type="AlphaFoldDB" id="A0A261U7S4"/>